<dbReference type="EMBL" id="JBJQND010000001">
    <property type="protein sequence ID" value="KAL3889469.1"/>
    <property type="molecule type" value="Genomic_DNA"/>
</dbReference>
<gene>
    <name evidence="2" type="ORF">ACJMK2_001812</name>
</gene>
<keyword evidence="1" id="KW-1133">Transmembrane helix</keyword>
<accession>A0ABD3XTC1</accession>
<evidence type="ECO:0000256" key="1">
    <source>
        <dbReference type="SAM" id="Phobius"/>
    </source>
</evidence>
<name>A0ABD3XTC1_SINWO</name>
<keyword evidence="1" id="KW-0472">Membrane</keyword>
<evidence type="ECO:0000313" key="3">
    <source>
        <dbReference type="Proteomes" id="UP001634394"/>
    </source>
</evidence>
<keyword evidence="1" id="KW-0812">Transmembrane</keyword>
<evidence type="ECO:0000313" key="2">
    <source>
        <dbReference type="EMBL" id="KAL3889469.1"/>
    </source>
</evidence>
<dbReference type="Proteomes" id="UP001634394">
    <property type="component" value="Unassembled WGS sequence"/>
</dbReference>
<comment type="caution">
    <text evidence="2">The sequence shown here is derived from an EMBL/GenBank/DDBJ whole genome shotgun (WGS) entry which is preliminary data.</text>
</comment>
<reference evidence="2 3" key="1">
    <citation type="submission" date="2024-11" db="EMBL/GenBank/DDBJ databases">
        <title>Chromosome-level genome assembly of the freshwater bivalve Anodonta woodiana.</title>
        <authorList>
            <person name="Chen X."/>
        </authorList>
    </citation>
    <scope>NUCLEOTIDE SEQUENCE [LARGE SCALE GENOMIC DNA]</scope>
    <source>
        <strain evidence="2">MN2024</strain>
        <tissue evidence="2">Gills</tissue>
    </source>
</reference>
<sequence>MGTQTPFFKNISVDTGVVMSPSTQLLENLNRTVLDDSDAHNNVSDLGTVPDSFTQNAELSTGVTAAIAVSSGFAIIILVIAIVFFIRKKCFQKRKAPWEDNLTLSYIADSNFDLTKDNVDDLVSLDNDSFLNSLDCANSMPYPVCSSDSVMKHYTYASF</sequence>
<protein>
    <submittedName>
        <fullName evidence="2">Uncharacterized protein</fullName>
    </submittedName>
</protein>
<feature type="transmembrane region" description="Helical" evidence="1">
    <location>
        <begin position="63"/>
        <end position="86"/>
    </location>
</feature>
<keyword evidence="3" id="KW-1185">Reference proteome</keyword>
<dbReference type="AlphaFoldDB" id="A0ABD3XTC1"/>
<proteinExistence type="predicted"/>
<organism evidence="2 3">
    <name type="scientific">Sinanodonta woodiana</name>
    <name type="common">Chinese pond mussel</name>
    <name type="synonym">Anodonta woodiana</name>
    <dbReference type="NCBI Taxonomy" id="1069815"/>
    <lineage>
        <taxon>Eukaryota</taxon>
        <taxon>Metazoa</taxon>
        <taxon>Spiralia</taxon>
        <taxon>Lophotrochozoa</taxon>
        <taxon>Mollusca</taxon>
        <taxon>Bivalvia</taxon>
        <taxon>Autobranchia</taxon>
        <taxon>Heteroconchia</taxon>
        <taxon>Palaeoheterodonta</taxon>
        <taxon>Unionida</taxon>
        <taxon>Unionoidea</taxon>
        <taxon>Unionidae</taxon>
        <taxon>Unioninae</taxon>
        <taxon>Sinanodonta</taxon>
    </lineage>
</organism>